<evidence type="ECO:0000256" key="3">
    <source>
        <dbReference type="ARBA" id="ARBA00022896"/>
    </source>
</evidence>
<evidence type="ECO:0000256" key="4">
    <source>
        <dbReference type="ARBA" id="ARBA00022964"/>
    </source>
</evidence>
<protein>
    <submittedName>
        <fullName evidence="9">Fe2+-dependent dioxygenase</fullName>
    </submittedName>
</protein>
<dbReference type="InterPro" id="IPR023550">
    <property type="entry name" value="PKHD_hydroxylase"/>
</dbReference>
<dbReference type="SMART" id="SM00702">
    <property type="entry name" value="P4Hc"/>
    <property type="match status" value="1"/>
</dbReference>
<evidence type="ECO:0000256" key="6">
    <source>
        <dbReference type="ARBA" id="ARBA00023004"/>
    </source>
</evidence>
<proteinExistence type="inferred from homology"/>
<dbReference type="GO" id="GO:0016706">
    <property type="term" value="F:2-oxoglutarate-dependent dioxygenase activity"/>
    <property type="evidence" value="ECO:0007669"/>
    <property type="project" value="UniProtKB-UniRule"/>
</dbReference>
<dbReference type="Gene3D" id="4.10.860.20">
    <property type="entry name" value="Rabenosyn, Rab binding domain"/>
    <property type="match status" value="1"/>
</dbReference>
<dbReference type="PANTHER" id="PTHR41536">
    <property type="entry name" value="PKHD-TYPE HYDROXYLASE YBIX"/>
    <property type="match status" value="1"/>
</dbReference>
<dbReference type="OrthoDB" id="9812472at2"/>
<keyword evidence="10" id="KW-1185">Reference proteome</keyword>
<name>A0A853F584_9BURK</name>
<dbReference type="Pfam" id="PF18331">
    <property type="entry name" value="PKHD_C"/>
    <property type="match status" value="1"/>
</dbReference>
<organism evidence="9 10">
    <name type="scientific">Allopusillimonas soli</name>
    <dbReference type="NCBI Taxonomy" id="659016"/>
    <lineage>
        <taxon>Bacteria</taxon>
        <taxon>Pseudomonadati</taxon>
        <taxon>Pseudomonadota</taxon>
        <taxon>Betaproteobacteria</taxon>
        <taxon>Burkholderiales</taxon>
        <taxon>Alcaligenaceae</taxon>
        <taxon>Allopusillimonas</taxon>
    </lineage>
</organism>
<comment type="caution">
    <text evidence="9">The sequence shown here is derived from an EMBL/GenBank/DDBJ whole genome shotgun (WGS) entry which is preliminary data.</text>
</comment>
<keyword evidence="4 7" id="KW-0223">Dioxygenase</keyword>
<dbReference type="PROSITE" id="PS51471">
    <property type="entry name" value="FE2OG_OXY"/>
    <property type="match status" value="1"/>
</dbReference>
<dbReference type="HAMAP" id="MF_00657">
    <property type="entry name" value="Hydroxyl_YbiX"/>
    <property type="match status" value="1"/>
</dbReference>
<dbReference type="GO" id="GO:0031418">
    <property type="term" value="F:L-ascorbic acid binding"/>
    <property type="evidence" value="ECO:0007669"/>
    <property type="project" value="UniProtKB-KW"/>
</dbReference>
<evidence type="ECO:0000259" key="8">
    <source>
        <dbReference type="PROSITE" id="PS51471"/>
    </source>
</evidence>
<keyword evidence="3 7" id="KW-0847">Vitamin C</keyword>
<sequence>MMLALPGLLDASQVRTCRAALEQAQWTDGRSTAGHLAMEAKDNEQLPLDHPLADELGRQIVTALTADPLFMSAALPLRILPPRFNRYRGGGQYGDHIDNAIFQVPGSPQRVRSDISTTVFLSDPAEYEGGELVIHDTFGERQVKLPAGHAVLYPGTSLHRVAPVTRGTRYAAFCWTQSLVRSDTQRALLFEQDVAIQRLTRAGASAQILSQLTGVYHNLLRMWSEL</sequence>
<comment type="cofactor">
    <cofactor evidence="1 7">
        <name>L-ascorbate</name>
        <dbReference type="ChEBI" id="CHEBI:38290"/>
    </cofactor>
</comment>
<keyword evidence="5 7" id="KW-0560">Oxidoreductase</keyword>
<gene>
    <name evidence="9" type="ORF">H0A68_02175</name>
</gene>
<dbReference type="PANTHER" id="PTHR41536:SF1">
    <property type="entry name" value="PKHD-TYPE HYDROXYLASE YBIX"/>
    <property type="match status" value="1"/>
</dbReference>
<feature type="binding site" evidence="7">
    <location>
        <position position="169"/>
    </location>
    <ligand>
        <name>2-oxoglutarate</name>
        <dbReference type="ChEBI" id="CHEBI:16810"/>
    </ligand>
</feature>
<evidence type="ECO:0000256" key="5">
    <source>
        <dbReference type="ARBA" id="ARBA00023002"/>
    </source>
</evidence>
<feature type="binding site" evidence="7">
    <location>
        <position position="159"/>
    </location>
    <ligand>
        <name>Fe cation</name>
        <dbReference type="ChEBI" id="CHEBI:24875"/>
    </ligand>
</feature>
<dbReference type="GO" id="GO:0005506">
    <property type="term" value="F:iron ion binding"/>
    <property type="evidence" value="ECO:0007669"/>
    <property type="project" value="UniProtKB-UniRule"/>
</dbReference>
<dbReference type="NCBIfam" id="NF003974">
    <property type="entry name" value="PRK05467.1-3"/>
    <property type="match status" value="1"/>
</dbReference>
<dbReference type="EMBL" id="JACCEW010000001">
    <property type="protein sequence ID" value="NYT35665.1"/>
    <property type="molecule type" value="Genomic_DNA"/>
</dbReference>
<accession>A0A853F584</accession>
<dbReference type="Proteomes" id="UP000580517">
    <property type="component" value="Unassembled WGS sequence"/>
</dbReference>
<reference evidence="9 10" key="1">
    <citation type="submission" date="2020-07" db="EMBL/GenBank/DDBJ databases">
        <title>Taxonomic revisions and descriptions of new bacterial species based on genomic comparisons in the high-G+C-content subgroup of the family Alcaligenaceae.</title>
        <authorList>
            <person name="Szabo A."/>
            <person name="Felfoldi T."/>
        </authorList>
    </citation>
    <scope>NUCLEOTIDE SEQUENCE [LARGE SCALE GENOMIC DNA]</scope>
    <source>
        <strain evidence="9 10">DSM 25264</strain>
    </source>
</reference>
<comment type="cofactor">
    <cofactor evidence="7">
        <name>Fe(2+)</name>
        <dbReference type="ChEBI" id="CHEBI:29033"/>
    </cofactor>
    <text evidence="7">Binds 1 Fe(2+) ion per subunit.</text>
</comment>
<dbReference type="Gene3D" id="2.60.120.620">
    <property type="entry name" value="q2cbj1_9rhob like domain"/>
    <property type="match status" value="1"/>
</dbReference>
<keyword evidence="2 7" id="KW-0479">Metal-binding</keyword>
<dbReference type="InterPro" id="IPR006620">
    <property type="entry name" value="Pro_4_hyd_alph"/>
</dbReference>
<evidence type="ECO:0000256" key="1">
    <source>
        <dbReference type="ARBA" id="ARBA00001961"/>
    </source>
</evidence>
<dbReference type="Pfam" id="PF13640">
    <property type="entry name" value="2OG-FeII_Oxy_3"/>
    <property type="match status" value="1"/>
</dbReference>
<feature type="binding site" evidence="7">
    <location>
        <position position="96"/>
    </location>
    <ligand>
        <name>Fe cation</name>
        <dbReference type="ChEBI" id="CHEBI:24875"/>
    </ligand>
</feature>
<dbReference type="AlphaFoldDB" id="A0A853F584"/>
<dbReference type="RefSeq" id="WP_129967599.1">
    <property type="nucleotide sequence ID" value="NZ_JACCEW010000001.1"/>
</dbReference>
<evidence type="ECO:0000313" key="10">
    <source>
        <dbReference type="Proteomes" id="UP000580517"/>
    </source>
</evidence>
<dbReference type="InterPro" id="IPR005123">
    <property type="entry name" value="Oxoglu/Fe-dep_dioxygenase_dom"/>
</dbReference>
<feature type="domain" description="Fe2OG dioxygenase" evidence="8">
    <location>
        <begin position="78"/>
        <end position="178"/>
    </location>
</feature>
<feature type="binding site" evidence="7">
    <location>
        <position position="98"/>
    </location>
    <ligand>
        <name>Fe cation</name>
        <dbReference type="ChEBI" id="CHEBI:24875"/>
    </ligand>
</feature>
<dbReference type="GO" id="GO:0006974">
    <property type="term" value="P:DNA damage response"/>
    <property type="evidence" value="ECO:0007669"/>
    <property type="project" value="TreeGrafter"/>
</dbReference>
<evidence type="ECO:0000256" key="7">
    <source>
        <dbReference type="HAMAP-Rule" id="MF_00657"/>
    </source>
</evidence>
<evidence type="ECO:0000313" key="9">
    <source>
        <dbReference type="EMBL" id="NYT35665.1"/>
    </source>
</evidence>
<dbReference type="InterPro" id="IPR041097">
    <property type="entry name" value="PKHD_C"/>
</dbReference>
<dbReference type="NCBIfam" id="NF003975">
    <property type="entry name" value="PRK05467.1-4"/>
    <property type="match status" value="1"/>
</dbReference>
<dbReference type="InterPro" id="IPR044862">
    <property type="entry name" value="Pro_4_hyd_alph_FE2OG_OXY"/>
</dbReference>
<keyword evidence="6 7" id="KW-0408">Iron</keyword>
<evidence type="ECO:0000256" key="2">
    <source>
        <dbReference type="ARBA" id="ARBA00022723"/>
    </source>
</evidence>
<dbReference type="SUPFAM" id="SSF51197">
    <property type="entry name" value="Clavaminate synthase-like"/>
    <property type="match status" value="1"/>
</dbReference>
<dbReference type="GO" id="GO:0006879">
    <property type="term" value="P:intracellular iron ion homeostasis"/>
    <property type="evidence" value="ECO:0007669"/>
    <property type="project" value="TreeGrafter"/>
</dbReference>